<evidence type="ECO:0000313" key="2">
    <source>
        <dbReference type="EMBL" id="KGN40950.1"/>
    </source>
</evidence>
<dbReference type="Pfam" id="PF09949">
    <property type="entry name" value="APP1_cat"/>
    <property type="match status" value="1"/>
</dbReference>
<accession>A0A0A0JUA2</accession>
<dbReference type="InterPro" id="IPR052935">
    <property type="entry name" value="Mg2+_PAP"/>
</dbReference>
<organism evidence="2 3">
    <name type="scientific">Knoellia aerolata DSM 18566</name>
    <dbReference type="NCBI Taxonomy" id="1385519"/>
    <lineage>
        <taxon>Bacteria</taxon>
        <taxon>Bacillati</taxon>
        <taxon>Actinomycetota</taxon>
        <taxon>Actinomycetes</taxon>
        <taxon>Micrococcales</taxon>
        <taxon>Intrasporangiaceae</taxon>
        <taxon>Knoellia</taxon>
    </lineage>
</organism>
<reference evidence="2 3" key="1">
    <citation type="submission" date="2013-08" db="EMBL/GenBank/DDBJ databases">
        <title>The genome sequence of Knoellia aerolata.</title>
        <authorList>
            <person name="Zhu W."/>
            <person name="Wang G."/>
        </authorList>
    </citation>
    <scope>NUCLEOTIDE SEQUENCE [LARGE SCALE GENOMIC DNA]</scope>
    <source>
        <strain evidence="2 3">DSM 18566</strain>
    </source>
</reference>
<proteinExistence type="predicted"/>
<gene>
    <name evidence="2" type="ORF">N801_10185</name>
</gene>
<dbReference type="Gene3D" id="3.40.50.1000">
    <property type="entry name" value="HAD superfamily/HAD-like"/>
    <property type="match status" value="1"/>
</dbReference>
<name>A0A0A0JUA2_9MICO</name>
<sequence length="372" mass="40505">MARPHLAALMEDAWNRRKGDVLRERGWGTKIVPHTGYGSAGFIRVLARVLMSRDPMRQASGDAAGSVQSLKSAEDEARGWRAFVTTPAIDVPVTVRIGEREIDARTDRSGLLDLVIHGHGLGPGWHQVELTSPHARPSTASVLVIGARQTFGMVSDIDDTVLSTSLPRPFIAGWNTFIKAEGTRRPVPGMATFYRELLDSHPGMPVIYLSTGAWNTAPSLTRFLRRNGYPPGPMLLTDWGPTHTGWFRSGQDHKRSALARLARELPHVTWLLVGDDGQNDPKLYTEFATRRPDAVRAIAIRQLSVGEQVLSHGIPVANDDLAPAPTQDIKAPVVRAPDGYALARLVAPIVEGDVVDPEAGARALEASDMWGV</sequence>
<dbReference type="STRING" id="1385519.N801_10185"/>
<dbReference type="Proteomes" id="UP000030013">
    <property type="component" value="Unassembled WGS sequence"/>
</dbReference>
<protein>
    <recommendedName>
        <fullName evidence="1">Phosphatidate phosphatase APP1 catalytic domain-containing protein</fullName>
    </recommendedName>
</protein>
<dbReference type="PANTHER" id="PTHR28208">
    <property type="entry name" value="PHOSPHATIDATE PHOSPHATASE APP1"/>
    <property type="match status" value="1"/>
</dbReference>
<dbReference type="AlphaFoldDB" id="A0A0A0JUA2"/>
<keyword evidence="3" id="KW-1185">Reference proteome</keyword>
<comment type="caution">
    <text evidence="2">The sequence shown here is derived from an EMBL/GenBank/DDBJ whole genome shotgun (WGS) entry which is preliminary data.</text>
</comment>
<dbReference type="eggNOG" id="COG4850">
    <property type="taxonomic scope" value="Bacteria"/>
</dbReference>
<dbReference type="RefSeq" id="WP_035937652.1">
    <property type="nucleotide sequence ID" value="NZ_AVPL01000027.1"/>
</dbReference>
<dbReference type="GO" id="GO:0008195">
    <property type="term" value="F:phosphatidate phosphatase activity"/>
    <property type="evidence" value="ECO:0007669"/>
    <property type="project" value="InterPro"/>
</dbReference>
<feature type="domain" description="Phosphatidate phosphatase APP1 catalytic" evidence="1">
    <location>
        <begin position="151"/>
        <end position="302"/>
    </location>
</feature>
<evidence type="ECO:0000313" key="3">
    <source>
        <dbReference type="Proteomes" id="UP000030013"/>
    </source>
</evidence>
<dbReference type="OrthoDB" id="9789875at2"/>
<evidence type="ECO:0000259" key="1">
    <source>
        <dbReference type="Pfam" id="PF09949"/>
    </source>
</evidence>
<dbReference type="InterPro" id="IPR019236">
    <property type="entry name" value="APP1_cat"/>
</dbReference>
<dbReference type="PANTHER" id="PTHR28208:SF3">
    <property type="entry name" value="PHOSPHATIDATE PHOSPHATASE APP1"/>
    <property type="match status" value="1"/>
</dbReference>
<dbReference type="InterPro" id="IPR023214">
    <property type="entry name" value="HAD_sf"/>
</dbReference>
<dbReference type="EMBL" id="AVPL01000027">
    <property type="protein sequence ID" value="KGN40950.1"/>
    <property type="molecule type" value="Genomic_DNA"/>
</dbReference>